<evidence type="ECO:0000313" key="3">
    <source>
        <dbReference type="Proteomes" id="UP000189545"/>
    </source>
</evidence>
<keyword evidence="1" id="KW-0732">Signal</keyword>
<dbReference type="EMBL" id="CP014782">
    <property type="protein sequence ID" value="AQS39141.1"/>
    <property type="molecule type" value="Genomic_DNA"/>
</dbReference>
<dbReference type="Proteomes" id="UP000189545">
    <property type="component" value="Chromosome"/>
</dbReference>
<dbReference type="AlphaFoldDB" id="A0A1S6HUG9"/>
<feature type="chain" id="PRO_5013159363" evidence="1">
    <location>
        <begin position="22"/>
        <end position="137"/>
    </location>
</feature>
<name>A0A1S6HUG9_9GAMM</name>
<keyword evidence="3" id="KW-1185">Reference proteome</keyword>
<evidence type="ECO:0000256" key="1">
    <source>
        <dbReference type="SAM" id="SignalP"/>
    </source>
</evidence>
<dbReference type="PROSITE" id="PS51257">
    <property type="entry name" value="PROKAR_LIPOPROTEIN"/>
    <property type="match status" value="1"/>
</dbReference>
<dbReference type="Pfam" id="PF20101">
    <property type="entry name" value="DUF6491"/>
    <property type="match status" value="1"/>
</dbReference>
<dbReference type="InterPro" id="IPR045500">
    <property type="entry name" value="DUF6491"/>
</dbReference>
<gene>
    <name evidence="2" type="ORF">Sps_04026</name>
</gene>
<organism evidence="2 3">
    <name type="scientific">Shewanella psychrophila</name>
    <dbReference type="NCBI Taxonomy" id="225848"/>
    <lineage>
        <taxon>Bacteria</taxon>
        <taxon>Pseudomonadati</taxon>
        <taxon>Pseudomonadota</taxon>
        <taxon>Gammaproteobacteria</taxon>
        <taxon>Alteromonadales</taxon>
        <taxon>Shewanellaceae</taxon>
        <taxon>Shewanella</taxon>
    </lineage>
</organism>
<reference evidence="2 3" key="1">
    <citation type="submission" date="2016-03" db="EMBL/GenBank/DDBJ databases">
        <title>Complete genome sequence of Shewanella psychrophila WP2, a deep sea bacterium isolated from west Pacific sediment.</title>
        <authorList>
            <person name="Xu G."/>
            <person name="Jian H."/>
        </authorList>
    </citation>
    <scope>NUCLEOTIDE SEQUENCE [LARGE SCALE GENOMIC DNA]</scope>
    <source>
        <strain evidence="2 3">WP2</strain>
    </source>
</reference>
<evidence type="ECO:0000313" key="2">
    <source>
        <dbReference type="EMBL" id="AQS39141.1"/>
    </source>
</evidence>
<feature type="signal peptide" evidence="1">
    <location>
        <begin position="1"/>
        <end position="21"/>
    </location>
</feature>
<accession>A0A1S6HUG9</accession>
<dbReference type="STRING" id="225848.Sps_04026"/>
<dbReference type="RefSeq" id="WP_077754081.1">
    <property type="nucleotide sequence ID" value="NZ_CP014782.1"/>
</dbReference>
<protein>
    <submittedName>
        <fullName evidence="2">Uncharacterized protein</fullName>
    </submittedName>
</protein>
<dbReference type="KEGG" id="spsw:Sps_04026"/>
<proteinExistence type="predicted"/>
<dbReference type="OrthoDB" id="6264217at2"/>
<sequence length="137" mass="15516">MKYLTLILISLSLLLTGCASTEESQAKAAQYVFPDLEEVNAIDNFRMDGWSNVDNRSVIVDSRPRESYLLILDGPNNQLKFAQALLVTSTMGKVEAGFDSVSTAAEPKLKYRIKQIYRLKDKAQKEEIKDRISNFKH</sequence>